<gene>
    <name evidence="2" type="ORF">SAMN02745752_02097</name>
</gene>
<dbReference type="InterPro" id="IPR058059">
    <property type="entry name" value="PA3496-like"/>
</dbReference>
<keyword evidence="3" id="KW-1185">Reference proteome</keyword>
<reference evidence="2 3" key="1">
    <citation type="submission" date="2016-11" db="EMBL/GenBank/DDBJ databases">
        <authorList>
            <person name="Jaros S."/>
            <person name="Januszkiewicz K."/>
            <person name="Wedrychowicz H."/>
        </authorList>
    </citation>
    <scope>NUCLEOTIDE SEQUENCE [LARGE SCALE GENOMIC DNA]</scope>
    <source>
        <strain evidence="2 3">DSM 21637</strain>
    </source>
</reference>
<evidence type="ECO:0000313" key="3">
    <source>
        <dbReference type="Proteomes" id="UP000182350"/>
    </source>
</evidence>
<feature type="region of interest" description="Disordered" evidence="1">
    <location>
        <begin position="45"/>
        <end position="67"/>
    </location>
</feature>
<dbReference type="NCBIfam" id="NF046101">
    <property type="entry name" value="PA3496_fam"/>
    <property type="match status" value="1"/>
</dbReference>
<feature type="compositionally biased region" description="Basic and acidic residues" evidence="1">
    <location>
        <begin position="45"/>
        <end position="54"/>
    </location>
</feature>
<dbReference type="RefSeq" id="WP_072326414.1">
    <property type="nucleotide sequence ID" value="NZ_FPJW01000007.1"/>
</dbReference>
<protein>
    <submittedName>
        <fullName evidence="2">Uncharacterized protein</fullName>
    </submittedName>
</protein>
<name>A0A1K1Y2W4_9GAMM</name>
<accession>A0A1K1Y2W4</accession>
<sequence>MRHHSSTDQVKADILSIFKTLTDTEREIRQRNEARRLRQARQTIEERREQKRLQQELSDGWDLEEIH</sequence>
<dbReference type="STRING" id="1122209.SAMN02745752_02097"/>
<dbReference type="OrthoDB" id="6121235at2"/>
<evidence type="ECO:0000313" key="2">
    <source>
        <dbReference type="EMBL" id="SFX56322.1"/>
    </source>
</evidence>
<evidence type="ECO:0000256" key="1">
    <source>
        <dbReference type="SAM" id="MobiDB-lite"/>
    </source>
</evidence>
<dbReference type="EMBL" id="FPJW01000007">
    <property type="protein sequence ID" value="SFX56322.1"/>
    <property type="molecule type" value="Genomic_DNA"/>
</dbReference>
<dbReference type="AlphaFoldDB" id="A0A1K1Y2W4"/>
<organism evidence="2 3">
    <name type="scientific">Marinospirillum alkaliphilum DSM 21637</name>
    <dbReference type="NCBI Taxonomy" id="1122209"/>
    <lineage>
        <taxon>Bacteria</taxon>
        <taxon>Pseudomonadati</taxon>
        <taxon>Pseudomonadota</taxon>
        <taxon>Gammaproteobacteria</taxon>
        <taxon>Oceanospirillales</taxon>
        <taxon>Oceanospirillaceae</taxon>
        <taxon>Marinospirillum</taxon>
    </lineage>
</organism>
<dbReference type="Proteomes" id="UP000182350">
    <property type="component" value="Unassembled WGS sequence"/>
</dbReference>
<proteinExistence type="predicted"/>